<sequence length="210" mass="23445">MPKEEISDGYERLADIAVATRNEKTELKIAFRDVIRNYSELTSDVNDFYEKNLKRFPETVEQTANEIYQSSQSFKEEMSKFGAAMTDLSPPERISGFHTSKIFANSTFLLLVAFVSSFIGSYITAPLIGILFLNFGAILIVSIVIPIGAHYIYHNLRVKTLAEKRISSAGIVAVQSILIGFINQNTWMKSSPMTITTQIVSETNSSSIPK</sequence>
<protein>
    <submittedName>
        <fullName evidence="3">DUF1700 domain-containing protein</fullName>
    </submittedName>
</protein>
<keyword evidence="2" id="KW-1185">Reference proteome</keyword>
<dbReference type="AlphaFoldDB" id="A0A1I7U8M3"/>
<dbReference type="InterPro" id="IPR008574">
    <property type="entry name" value="Nematodes_ZYG-11_interact"/>
</dbReference>
<name>A0A1I7U8M3_9PELO</name>
<accession>A0A1I7U8M3</accession>
<dbReference type="PANTHER" id="PTHR31176">
    <property type="entry name" value="MFS DOMAIN-CONTAINING PROTEIN-RELATED"/>
    <property type="match status" value="1"/>
</dbReference>
<proteinExistence type="predicted"/>
<dbReference type="Proteomes" id="UP000095282">
    <property type="component" value="Unplaced"/>
</dbReference>
<dbReference type="eggNOG" id="ENOG502TFDN">
    <property type="taxonomic scope" value="Eukaryota"/>
</dbReference>
<feature type="transmembrane region" description="Helical" evidence="1">
    <location>
        <begin position="129"/>
        <end position="153"/>
    </location>
</feature>
<dbReference type="Pfam" id="PF05884">
    <property type="entry name" value="ZYG-11_interact"/>
    <property type="match status" value="1"/>
</dbReference>
<keyword evidence="1" id="KW-0472">Membrane</keyword>
<keyword evidence="1" id="KW-0812">Transmembrane</keyword>
<dbReference type="PANTHER" id="PTHR31176:SF3">
    <property type="entry name" value="PROTEIN CBG02297"/>
    <property type="match status" value="1"/>
</dbReference>
<reference evidence="3" key="1">
    <citation type="submission" date="2016-11" db="UniProtKB">
        <authorList>
            <consortium name="WormBaseParasite"/>
        </authorList>
    </citation>
    <scope>IDENTIFICATION</scope>
</reference>
<evidence type="ECO:0000313" key="2">
    <source>
        <dbReference type="Proteomes" id="UP000095282"/>
    </source>
</evidence>
<evidence type="ECO:0000313" key="3">
    <source>
        <dbReference type="WBParaSite" id="Csp11.Scaffold629.g15968.t1"/>
    </source>
</evidence>
<evidence type="ECO:0000256" key="1">
    <source>
        <dbReference type="SAM" id="Phobius"/>
    </source>
</evidence>
<feature type="transmembrane region" description="Helical" evidence="1">
    <location>
        <begin position="165"/>
        <end position="183"/>
    </location>
</feature>
<dbReference type="WBParaSite" id="Csp11.Scaffold629.g15968.t1">
    <property type="protein sequence ID" value="Csp11.Scaffold629.g15968.t1"/>
    <property type="gene ID" value="Csp11.Scaffold629.g15968"/>
</dbReference>
<feature type="transmembrane region" description="Helical" evidence="1">
    <location>
        <begin position="102"/>
        <end position="123"/>
    </location>
</feature>
<organism evidence="2 3">
    <name type="scientific">Caenorhabditis tropicalis</name>
    <dbReference type="NCBI Taxonomy" id="1561998"/>
    <lineage>
        <taxon>Eukaryota</taxon>
        <taxon>Metazoa</taxon>
        <taxon>Ecdysozoa</taxon>
        <taxon>Nematoda</taxon>
        <taxon>Chromadorea</taxon>
        <taxon>Rhabditida</taxon>
        <taxon>Rhabditina</taxon>
        <taxon>Rhabditomorpha</taxon>
        <taxon>Rhabditoidea</taxon>
        <taxon>Rhabditidae</taxon>
        <taxon>Peloderinae</taxon>
        <taxon>Caenorhabditis</taxon>
    </lineage>
</organism>
<keyword evidence="1" id="KW-1133">Transmembrane helix</keyword>